<protein>
    <submittedName>
        <fullName evidence="1">Uncharacterized protein</fullName>
    </submittedName>
</protein>
<keyword evidence="2" id="KW-1185">Reference proteome</keyword>
<accession>I4ECJ5</accession>
<evidence type="ECO:0000313" key="2">
    <source>
        <dbReference type="Proteomes" id="UP000004221"/>
    </source>
</evidence>
<dbReference type="AlphaFoldDB" id="I4ECJ5"/>
<dbReference type="Proteomes" id="UP000004221">
    <property type="component" value="Unassembled WGS sequence"/>
</dbReference>
<reference evidence="1 2" key="1">
    <citation type="journal article" date="2012" name="ISME J.">
        <title>Nitrification expanded: discovery, physiology and genomics of a nitrite-oxidizing bacterium from the phylum Chloroflexi.</title>
        <authorList>
            <person name="Sorokin D.Y."/>
            <person name="Lucker S."/>
            <person name="Vejmelkova D."/>
            <person name="Kostrikina N.A."/>
            <person name="Kleerebezem R."/>
            <person name="Rijpstra W.I."/>
            <person name="Damste J.S."/>
            <person name="Le Paslier D."/>
            <person name="Muyzer G."/>
            <person name="Wagner M."/>
            <person name="van Loosdrecht M.C."/>
            <person name="Daims H."/>
        </authorList>
    </citation>
    <scope>NUCLEOTIDE SEQUENCE [LARGE SCALE GENOMIC DNA]</scope>
    <source>
        <strain evidence="2">none</strain>
    </source>
</reference>
<sequence length="52" mass="6290">MIVFNLAARRIIQVQNSYDEIRREDRGRIRRDGRATRALYRYQLPAEWSIVP</sequence>
<name>I4ECJ5_9BACT</name>
<gene>
    <name evidence="1" type="ORF">NITHO_1070001</name>
</gene>
<comment type="caution">
    <text evidence="1">The sequence shown here is derived from an EMBL/GenBank/DDBJ whole genome shotgun (WGS) entry which is preliminary data.</text>
</comment>
<evidence type="ECO:0000313" key="1">
    <source>
        <dbReference type="EMBL" id="CCF82407.1"/>
    </source>
</evidence>
<organism evidence="1 2">
    <name type="scientific">Nitrolancea hollandica Lb</name>
    <dbReference type="NCBI Taxonomy" id="1129897"/>
    <lineage>
        <taxon>Bacteria</taxon>
        <taxon>Pseudomonadati</taxon>
        <taxon>Thermomicrobiota</taxon>
        <taxon>Thermomicrobia</taxon>
        <taxon>Sphaerobacterales</taxon>
        <taxon>Sphaerobacterineae</taxon>
        <taxon>Sphaerobacteraceae</taxon>
        <taxon>Nitrolancea</taxon>
    </lineage>
</organism>
<proteinExistence type="predicted"/>
<dbReference type="EMBL" id="CAGS01000010">
    <property type="protein sequence ID" value="CCF82407.1"/>
    <property type="molecule type" value="Genomic_DNA"/>
</dbReference>